<dbReference type="Gene3D" id="3.40.1280.10">
    <property type="match status" value="1"/>
</dbReference>
<reference evidence="12 13" key="1">
    <citation type="journal article" date="2018" name="Syst. Appl. Microbiol.">
        <title>Ereboglobus luteus gen. nov. sp. nov. from cockroach guts, and new insights into the oxygen relationship of the genera Opitutus and Didymococcus (Verrucomicrobia: Opitutaceae).</title>
        <authorList>
            <person name="Tegtmeier D."/>
            <person name="Belitz A."/>
            <person name="Radek R."/>
            <person name="Heimerl T."/>
            <person name="Brune A."/>
        </authorList>
    </citation>
    <scope>NUCLEOTIDE SEQUENCE [LARGE SCALE GENOMIC DNA]</scope>
    <source>
        <strain evidence="12 13">Ho45</strain>
    </source>
</reference>
<dbReference type="PIRSF" id="PIRSF015601">
    <property type="entry name" value="MTase_slr0722"/>
    <property type="match status" value="1"/>
</dbReference>
<dbReference type="RefSeq" id="WP_108825176.1">
    <property type="nucleotide sequence ID" value="NZ_CP023004.1"/>
</dbReference>
<evidence type="ECO:0000256" key="1">
    <source>
        <dbReference type="ARBA" id="ARBA00004496"/>
    </source>
</evidence>
<comment type="similarity">
    <text evidence="2 10">Belongs to the RNA methyltransferase RsmE family.</text>
</comment>
<accession>A0A2U8E3K9</accession>
<evidence type="ECO:0000256" key="5">
    <source>
        <dbReference type="ARBA" id="ARBA00022603"/>
    </source>
</evidence>
<sequence length="256" mass="27573">MNLILFTPDDFSTASRDAVTLAKNDARAAHIIGVLRRRPGDTFDAGLVNGPRGKGTLSGIASDGAISLAFAWDKTEPPPLPPVTLVIGLPRPQTARKILNEATALGVSEMHFATTARGEPSYAQSTLWTTGEYRRHLEAGAAQAFCTRIPRIEFSNTLDETLASLARDRPSARRVALDNYESPASLGELLSSHSAPRAPNSEFILALGSERGWTADERDRLRAAHFAFAHLGPRVLRLETAIVSAVALALAHMGRM</sequence>
<comment type="function">
    <text evidence="8 10">Specifically methylates the N3 position of the uracil ring of uridine 1498 (m3U1498) in 16S rRNA. Acts on the fully assembled 30S ribosomal subunit.</text>
</comment>
<dbReference type="EMBL" id="CP023004">
    <property type="protein sequence ID" value="AWI09366.1"/>
    <property type="molecule type" value="Genomic_DNA"/>
</dbReference>
<dbReference type="SUPFAM" id="SSF75217">
    <property type="entry name" value="alpha/beta knot"/>
    <property type="match status" value="1"/>
</dbReference>
<dbReference type="GO" id="GO:0005737">
    <property type="term" value="C:cytoplasm"/>
    <property type="evidence" value="ECO:0007669"/>
    <property type="project" value="UniProtKB-SubCell"/>
</dbReference>
<dbReference type="InterPro" id="IPR046886">
    <property type="entry name" value="RsmE_MTase_dom"/>
</dbReference>
<dbReference type="NCBIfam" id="TIGR00046">
    <property type="entry name" value="RsmE family RNA methyltransferase"/>
    <property type="match status" value="1"/>
</dbReference>
<proteinExistence type="inferred from homology"/>
<dbReference type="InterPro" id="IPR029028">
    <property type="entry name" value="Alpha/beta_knot_MTases"/>
</dbReference>
<dbReference type="InterPro" id="IPR006700">
    <property type="entry name" value="RsmE"/>
</dbReference>
<comment type="subcellular location">
    <subcellularLocation>
        <location evidence="1 10">Cytoplasm</location>
    </subcellularLocation>
</comment>
<protein>
    <recommendedName>
        <fullName evidence="10">Ribosomal RNA small subunit methyltransferase E</fullName>
        <ecNumber evidence="10">2.1.1.193</ecNumber>
    </recommendedName>
</protein>
<feature type="domain" description="Ribosomal RNA small subunit methyltransferase E methyltransferase" evidence="11">
    <location>
        <begin position="79"/>
        <end position="248"/>
    </location>
</feature>
<name>A0A2U8E3K9_9BACT</name>
<keyword evidence="13" id="KW-1185">Reference proteome</keyword>
<evidence type="ECO:0000256" key="7">
    <source>
        <dbReference type="ARBA" id="ARBA00022691"/>
    </source>
</evidence>
<dbReference type="PANTHER" id="PTHR30027:SF3">
    <property type="entry name" value="16S RRNA (URACIL(1498)-N(3))-METHYLTRANSFERASE"/>
    <property type="match status" value="1"/>
</dbReference>
<keyword evidence="6 10" id="KW-0808">Transferase</keyword>
<dbReference type="PANTHER" id="PTHR30027">
    <property type="entry name" value="RIBOSOMAL RNA SMALL SUBUNIT METHYLTRANSFERASE E"/>
    <property type="match status" value="1"/>
</dbReference>
<keyword evidence="5 10" id="KW-0489">Methyltransferase</keyword>
<organism evidence="12 13">
    <name type="scientific">Ereboglobus luteus</name>
    <dbReference type="NCBI Taxonomy" id="1796921"/>
    <lineage>
        <taxon>Bacteria</taxon>
        <taxon>Pseudomonadati</taxon>
        <taxon>Verrucomicrobiota</taxon>
        <taxon>Opitutia</taxon>
        <taxon>Opitutales</taxon>
        <taxon>Opitutaceae</taxon>
        <taxon>Ereboglobus</taxon>
    </lineage>
</organism>
<dbReference type="Pfam" id="PF04452">
    <property type="entry name" value="Methyltrans_RNA"/>
    <property type="match status" value="1"/>
</dbReference>
<dbReference type="OrthoDB" id="9815641at2"/>
<dbReference type="GO" id="GO:0070475">
    <property type="term" value="P:rRNA base methylation"/>
    <property type="evidence" value="ECO:0007669"/>
    <property type="project" value="TreeGrafter"/>
</dbReference>
<dbReference type="KEGG" id="elut:CKA38_09025"/>
<dbReference type="EC" id="2.1.1.193" evidence="10"/>
<evidence type="ECO:0000256" key="8">
    <source>
        <dbReference type="ARBA" id="ARBA00025699"/>
    </source>
</evidence>
<evidence type="ECO:0000256" key="6">
    <source>
        <dbReference type="ARBA" id="ARBA00022679"/>
    </source>
</evidence>
<dbReference type="GO" id="GO:0070042">
    <property type="term" value="F:rRNA (uridine-N3-)-methyltransferase activity"/>
    <property type="evidence" value="ECO:0007669"/>
    <property type="project" value="TreeGrafter"/>
</dbReference>
<comment type="catalytic activity">
    <reaction evidence="9 10">
        <text>uridine(1498) in 16S rRNA + S-adenosyl-L-methionine = N(3)-methyluridine(1498) in 16S rRNA + S-adenosyl-L-homocysteine + H(+)</text>
        <dbReference type="Rhea" id="RHEA:42920"/>
        <dbReference type="Rhea" id="RHEA-COMP:10283"/>
        <dbReference type="Rhea" id="RHEA-COMP:10284"/>
        <dbReference type="ChEBI" id="CHEBI:15378"/>
        <dbReference type="ChEBI" id="CHEBI:57856"/>
        <dbReference type="ChEBI" id="CHEBI:59789"/>
        <dbReference type="ChEBI" id="CHEBI:65315"/>
        <dbReference type="ChEBI" id="CHEBI:74502"/>
        <dbReference type="EC" id="2.1.1.193"/>
    </reaction>
</comment>
<dbReference type="Proteomes" id="UP000244896">
    <property type="component" value="Chromosome"/>
</dbReference>
<evidence type="ECO:0000259" key="11">
    <source>
        <dbReference type="Pfam" id="PF04452"/>
    </source>
</evidence>
<keyword evidence="4 10" id="KW-0698">rRNA processing</keyword>
<dbReference type="CDD" id="cd18084">
    <property type="entry name" value="RsmE-like"/>
    <property type="match status" value="1"/>
</dbReference>
<evidence type="ECO:0000256" key="2">
    <source>
        <dbReference type="ARBA" id="ARBA00005528"/>
    </source>
</evidence>
<dbReference type="AlphaFoldDB" id="A0A2U8E3K9"/>
<evidence type="ECO:0000256" key="9">
    <source>
        <dbReference type="ARBA" id="ARBA00047944"/>
    </source>
</evidence>
<dbReference type="InterPro" id="IPR029026">
    <property type="entry name" value="tRNA_m1G_MTases_N"/>
</dbReference>
<evidence type="ECO:0000313" key="12">
    <source>
        <dbReference type="EMBL" id="AWI09366.1"/>
    </source>
</evidence>
<evidence type="ECO:0000256" key="10">
    <source>
        <dbReference type="PIRNR" id="PIRNR015601"/>
    </source>
</evidence>
<gene>
    <name evidence="12" type="ORF">CKA38_09025</name>
</gene>
<evidence type="ECO:0000256" key="4">
    <source>
        <dbReference type="ARBA" id="ARBA00022552"/>
    </source>
</evidence>
<keyword evidence="3 10" id="KW-0963">Cytoplasm</keyword>
<keyword evidence="7 10" id="KW-0949">S-adenosyl-L-methionine</keyword>
<evidence type="ECO:0000313" key="13">
    <source>
        <dbReference type="Proteomes" id="UP000244896"/>
    </source>
</evidence>
<evidence type="ECO:0000256" key="3">
    <source>
        <dbReference type="ARBA" id="ARBA00022490"/>
    </source>
</evidence>